<gene>
    <name evidence="1" type="ORF">ABIG07_000461</name>
</gene>
<proteinExistence type="predicted"/>
<comment type="caution">
    <text evidence="1">The sequence shown here is derived from an EMBL/GenBank/DDBJ whole genome shotgun (WGS) entry which is preliminary data.</text>
</comment>
<organism evidence="1 2">
    <name type="scientific">Bradyrhizobium ottawaense</name>
    <dbReference type="NCBI Taxonomy" id="931866"/>
    <lineage>
        <taxon>Bacteria</taxon>
        <taxon>Pseudomonadati</taxon>
        <taxon>Pseudomonadota</taxon>
        <taxon>Alphaproteobacteria</taxon>
        <taxon>Hyphomicrobiales</taxon>
        <taxon>Nitrobacteraceae</taxon>
        <taxon>Bradyrhizobium</taxon>
    </lineage>
</organism>
<reference evidence="1 2" key="1">
    <citation type="submission" date="2024-07" db="EMBL/GenBank/DDBJ databases">
        <title>Genomic Encyclopedia of Type Strains, Phase V (KMG-V): Genome sequencing to study the core and pangenomes of soil and plant-associated prokaryotes.</title>
        <authorList>
            <person name="Whitman W."/>
        </authorList>
    </citation>
    <scope>NUCLEOTIDE SEQUENCE [LARGE SCALE GENOMIC DNA]</scope>
    <source>
        <strain evidence="1 2">USDA 152</strain>
    </source>
</reference>
<dbReference type="Proteomes" id="UP001565369">
    <property type="component" value="Unassembled WGS sequence"/>
</dbReference>
<accession>A0ABV4FIX1</accession>
<name>A0ABV4FIX1_9BRAD</name>
<sequence>MLHRTKFGQPTNADLIPPFKTRIVIDRVRPHQASDFRILPSKRLSFNNVTYWKSWRRFVASEAVGKLRQSAALSVVPFKPLAVFGEDVGISRVGCNIEPTCVH</sequence>
<dbReference type="EMBL" id="JBGBZJ010000002">
    <property type="protein sequence ID" value="MEY9451513.1"/>
    <property type="molecule type" value="Genomic_DNA"/>
</dbReference>
<protein>
    <submittedName>
        <fullName evidence="1">Uncharacterized protein</fullName>
    </submittedName>
</protein>
<evidence type="ECO:0000313" key="1">
    <source>
        <dbReference type="EMBL" id="MEY9451513.1"/>
    </source>
</evidence>
<keyword evidence="2" id="KW-1185">Reference proteome</keyword>
<evidence type="ECO:0000313" key="2">
    <source>
        <dbReference type="Proteomes" id="UP001565369"/>
    </source>
</evidence>